<dbReference type="PRINTS" id="PR00237">
    <property type="entry name" value="GPCRRHODOPSN"/>
</dbReference>
<reference evidence="11 12" key="1">
    <citation type="submission" date="2021-05" db="EMBL/GenBank/DDBJ databases">
        <authorList>
            <person name="Zahm M."/>
            <person name="Klopp C."/>
            <person name="Cabau C."/>
            <person name="Kuhl H."/>
            <person name="Suciu R."/>
            <person name="Ciorpac M."/>
            <person name="Holostenco D."/>
            <person name="Gessner J."/>
            <person name="Wuertz S."/>
            <person name="Hohne C."/>
            <person name="Stock M."/>
            <person name="Gislard M."/>
            <person name="Lluch J."/>
            <person name="Milhes M."/>
            <person name="Lampietro C."/>
            <person name="Lopez Roques C."/>
            <person name="Donnadieu C."/>
            <person name="Du K."/>
            <person name="Schartl M."/>
            <person name="Guiguen Y."/>
        </authorList>
    </citation>
    <scope>NUCLEOTIDE SEQUENCE [LARGE SCALE GENOMIC DNA]</scope>
    <source>
        <strain evidence="11">Hh-F2</strain>
        <tissue evidence="11">Blood</tissue>
    </source>
</reference>
<organism evidence="11 12">
    <name type="scientific">Huso huso</name>
    <name type="common">Beluga</name>
    <name type="synonym">Acipenser huso</name>
    <dbReference type="NCBI Taxonomy" id="61971"/>
    <lineage>
        <taxon>Eukaryota</taxon>
        <taxon>Metazoa</taxon>
        <taxon>Chordata</taxon>
        <taxon>Craniata</taxon>
        <taxon>Vertebrata</taxon>
        <taxon>Euteleostomi</taxon>
        <taxon>Actinopterygii</taxon>
        <taxon>Chondrostei</taxon>
        <taxon>Acipenseriformes</taxon>
        <taxon>Acipenseridae</taxon>
        <taxon>Huso</taxon>
    </lineage>
</organism>
<protein>
    <submittedName>
        <fullName evidence="11">Proteinase-activated receptor 3-like</fullName>
    </submittedName>
</protein>
<keyword evidence="7" id="KW-0325">Glycoprotein</keyword>
<dbReference type="EMBL" id="JAHFZB010000049">
    <property type="protein sequence ID" value="KAK6467582.1"/>
    <property type="molecule type" value="Genomic_DNA"/>
</dbReference>
<dbReference type="PANTHER" id="PTHR24232:SF107">
    <property type="entry name" value="HYDROXYCARBOXYLIC ACID RECEPTOR 2-LIKE"/>
    <property type="match status" value="1"/>
</dbReference>
<feature type="transmembrane region" description="Helical" evidence="9">
    <location>
        <begin position="70"/>
        <end position="88"/>
    </location>
</feature>
<keyword evidence="5 9" id="KW-0472">Membrane</keyword>
<dbReference type="Proteomes" id="UP001369086">
    <property type="component" value="Unassembled WGS sequence"/>
</dbReference>
<dbReference type="SUPFAM" id="SSF81321">
    <property type="entry name" value="Family A G protein-coupled receptor-like"/>
    <property type="match status" value="1"/>
</dbReference>
<feature type="domain" description="G-protein coupled receptors family 1 profile" evidence="10">
    <location>
        <begin position="50"/>
        <end position="270"/>
    </location>
</feature>
<feature type="transmembrane region" description="Helical" evidence="9">
    <location>
        <begin position="108"/>
        <end position="131"/>
    </location>
</feature>
<evidence type="ECO:0000256" key="9">
    <source>
        <dbReference type="SAM" id="Phobius"/>
    </source>
</evidence>
<gene>
    <name evidence="11" type="ORF">HHUSO_G35134</name>
</gene>
<evidence type="ECO:0000259" key="10">
    <source>
        <dbReference type="PROSITE" id="PS50262"/>
    </source>
</evidence>
<evidence type="ECO:0000313" key="11">
    <source>
        <dbReference type="EMBL" id="KAK6467582.1"/>
    </source>
</evidence>
<feature type="transmembrane region" description="Helical" evidence="9">
    <location>
        <begin position="35"/>
        <end position="58"/>
    </location>
</feature>
<evidence type="ECO:0000256" key="3">
    <source>
        <dbReference type="ARBA" id="ARBA00022989"/>
    </source>
</evidence>
<sequence>MDYFYTNSTMVLSNSTALNTSDEWECRDNPAAFDFWTAILVLTAILGLPANVTVLWILLRKQTAILSSEVFIMNLAVMDALFCLNAPLDTYNYYFPGNNIINSIDYVVYNLNVFGCPLFLCCICVECYMAVVHPVTYLGFRSLTYRVVCSAVAWAITLAFSIYLTIQKEDTVYADTGLISALFIVMIFCSLSMLRVLRRSAPGRDEIHPMMKKAFQMVFTILMLVLVSYSPVVAMFPFQSYFNETTFQCYIIPVCYSFFIPRSFIQPLLYLSNVVTLSCVQFPCNGACCIALSPTP</sequence>
<name>A0ABR0Y4J4_HUSHU</name>
<keyword evidence="8" id="KW-0807">Transducer</keyword>
<keyword evidence="3 9" id="KW-1133">Transmembrane helix</keyword>
<feature type="transmembrane region" description="Helical" evidence="9">
    <location>
        <begin position="218"/>
        <end position="238"/>
    </location>
</feature>
<keyword evidence="4" id="KW-0297">G-protein coupled receptor</keyword>
<comment type="caution">
    <text evidence="11">The sequence shown here is derived from an EMBL/GenBank/DDBJ whole genome shotgun (WGS) entry which is preliminary data.</text>
</comment>
<evidence type="ECO:0000256" key="8">
    <source>
        <dbReference type="ARBA" id="ARBA00023224"/>
    </source>
</evidence>
<feature type="transmembrane region" description="Helical" evidence="9">
    <location>
        <begin position="143"/>
        <end position="166"/>
    </location>
</feature>
<dbReference type="Gene3D" id="1.20.1070.10">
    <property type="entry name" value="Rhodopsin 7-helix transmembrane proteins"/>
    <property type="match status" value="2"/>
</dbReference>
<dbReference type="Pfam" id="PF00001">
    <property type="entry name" value="7tm_1"/>
    <property type="match status" value="1"/>
</dbReference>
<evidence type="ECO:0000313" key="12">
    <source>
        <dbReference type="Proteomes" id="UP001369086"/>
    </source>
</evidence>
<proteinExistence type="predicted"/>
<evidence type="ECO:0000256" key="2">
    <source>
        <dbReference type="ARBA" id="ARBA00022692"/>
    </source>
</evidence>
<comment type="subcellular location">
    <subcellularLocation>
        <location evidence="1">Membrane</location>
        <topology evidence="1">Multi-pass membrane protein</topology>
    </subcellularLocation>
</comment>
<evidence type="ECO:0000256" key="1">
    <source>
        <dbReference type="ARBA" id="ARBA00004141"/>
    </source>
</evidence>
<accession>A0ABR0Y4J4</accession>
<evidence type="ECO:0000256" key="7">
    <source>
        <dbReference type="ARBA" id="ARBA00023180"/>
    </source>
</evidence>
<feature type="transmembrane region" description="Helical" evidence="9">
    <location>
        <begin position="178"/>
        <end position="197"/>
    </location>
</feature>
<dbReference type="PANTHER" id="PTHR24232">
    <property type="entry name" value="G-PROTEIN COUPLED RECEPTOR"/>
    <property type="match status" value="1"/>
</dbReference>
<dbReference type="PROSITE" id="PS50262">
    <property type="entry name" value="G_PROTEIN_RECEP_F1_2"/>
    <property type="match status" value="1"/>
</dbReference>
<evidence type="ECO:0000256" key="6">
    <source>
        <dbReference type="ARBA" id="ARBA00023170"/>
    </source>
</evidence>
<evidence type="ECO:0000256" key="4">
    <source>
        <dbReference type="ARBA" id="ARBA00023040"/>
    </source>
</evidence>
<keyword evidence="6" id="KW-0675">Receptor</keyword>
<dbReference type="InterPro" id="IPR017452">
    <property type="entry name" value="GPCR_Rhodpsn_7TM"/>
</dbReference>
<keyword evidence="2 9" id="KW-0812">Transmembrane</keyword>
<evidence type="ECO:0000256" key="5">
    <source>
        <dbReference type="ARBA" id="ARBA00023136"/>
    </source>
</evidence>
<keyword evidence="12" id="KW-1185">Reference proteome</keyword>
<dbReference type="InterPro" id="IPR000276">
    <property type="entry name" value="GPCR_Rhodpsn"/>
</dbReference>